<protein>
    <submittedName>
        <fullName evidence="2">Copper chaperone</fullName>
    </submittedName>
</protein>
<sequence length="69" mass="7229">MSTIQFKTNINCSGCVAKATPALNQVAGVHNWQVDTANPQKILTVNTSTSAQAIIAALQAIGFKASIQE</sequence>
<reference evidence="2 3" key="1">
    <citation type="submission" date="2016-08" db="EMBL/GenBank/DDBJ databases">
        <authorList>
            <person name="Seilhamer J.J."/>
        </authorList>
    </citation>
    <scope>NUCLEOTIDE SEQUENCE [LARGE SCALE GENOMIC DNA]</scope>
    <source>
        <strain evidence="2 3">A37T2</strain>
    </source>
</reference>
<name>A0A1C4FBD2_9BACT</name>
<evidence type="ECO:0000313" key="2">
    <source>
        <dbReference type="EMBL" id="SCC52933.1"/>
    </source>
</evidence>
<evidence type="ECO:0000259" key="1">
    <source>
        <dbReference type="PROSITE" id="PS50846"/>
    </source>
</evidence>
<dbReference type="SUPFAM" id="SSF55008">
    <property type="entry name" value="HMA, heavy metal-associated domain"/>
    <property type="match status" value="1"/>
</dbReference>
<dbReference type="RefSeq" id="WP_089714052.1">
    <property type="nucleotide sequence ID" value="NZ_FMAR01000013.1"/>
</dbReference>
<evidence type="ECO:0000313" key="3">
    <source>
        <dbReference type="Proteomes" id="UP000242818"/>
    </source>
</evidence>
<keyword evidence="3" id="KW-1185">Reference proteome</keyword>
<dbReference type="AlphaFoldDB" id="A0A1C4FBD2"/>
<dbReference type="InterPro" id="IPR006121">
    <property type="entry name" value="HMA_dom"/>
</dbReference>
<dbReference type="CDD" id="cd00371">
    <property type="entry name" value="HMA"/>
    <property type="match status" value="1"/>
</dbReference>
<accession>A0A1C4FBD2</accession>
<dbReference type="STRING" id="1335309.GA0116948_11312"/>
<dbReference type="Gene3D" id="3.30.70.100">
    <property type="match status" value="1"/>
</dbReference>
<proteinExistence type="predicted"/>
<feature type="domain" description="HMA" evidence="1">
    <location>
        <begin position="1"/>
        <end position="66"/>
    </location>
</feature>
<organism evidence="2 3">
    <name type="scientific">Chitinophaga costaii</name>
    <dbReference type="NCBI Taxonomy" id="1335309"/>
    <lineage>
        <taxon>Bacteria</taxon>
        <taxon>Pseudomonadati</taxon>
        <taxon>Bacteroidota</taxon>
        <taxon>Chitinophagia</taxon>
        <taxon>Chitinophagales</taxon>
        <taxon>Chitinophagaceae</taxon>
        <taxon>Chitinophaga</taxon>
    </lineage>
</organism>
<dbReference type="EMBL" id="FMAR01000013">
    <property type="protein sequence ID" value="SCC52933.1"/>
    <property type="molecule type" value="Genomic_DNA"/>
</dbReference>
<dbReference type="Pfam" id="PF00403">
    <property type="entry name" value="HMA"/>
    <property type="match status" value="1"/>
</dbReference>
<dbReference type="OrthoDB" id="677920at2"/>
<gene>
    <name evidence="2" type="ORF">GA0116948_11312</name>
</gene>
<dbReference type="PROSITE" id="PS50846">
    <property type="entry name" value="HMA_2"/>
    <property type="match status" value="1"/>
</dbReference>
<dbReference type="GO" id="GO:0046872">
    <property type="term" value="F:metal ion binding"/>
    <property type="evidence" value="ECO:0007669"/>
    <property type="project" value="InterPro"/>
</dbReference>
<dbReference type="InterPro" id="IPR036163">
    <property type="entry name" value="HMA_dom_sf"/>
</dbReference>
<dbReference type="Proteomes" id="UP000242818">
    <property type="component" value="Unassembled WGS sequence"/>
</dbReference>